<evidence type="ECO:0000259" key="5">
    <source>
        <dbReference type="PROSITE" id="PS51007"/>
    </source>
</evidence>
<dbReference type="GO" id="GO:0046872">
    <property type="term" value="F:metal ion binding"/>
    <property type="evidence" value="ECO:0007669"/>
    <property type="project" value="UniProtKB-KW"/>
</dbReference>
<dbReference type="InterPro" id="IPR011989">
    <property type="entry name" value="ARM-like"/>
</dbReference>
<keyword evidence="7" id="KW-1185">Reference proteome</keyword>
<dbReference type="InterPro" id="IPR036909">
    <property type="entry name" value="Cyt_c-like_dom_sf"/>
</dbReference>
<dbReference type="GO" id="GO:0020037">
    <property type="term" value="F:heme binding"/>
    <property type="evidence" value="ECO:0007669"/>
    <property type="project" value="InterPro"/>
</dbReference>
<organism evidence="6 7">
    <name type="scientific">Adhaeribacter arboris</name>
    <dbReference type="NCBI Taxonomy" id="2072846"/>
    <lineage>
        <taxon>Bacteria</taxon>
        <taxon>Pseudomonadati</taxon>
        <taxon>Bacteroidota</taxon>
        <taxon>Cytophagia</taxon>
        <taxon>Cytophagales</taxon>
        <taxon>Hymenobacteraceae</taxon>
        <taxon>Adhaeribacter</taxon>
    </lineage>
</organism>
<dbReference type="PROSITE" id="PS51007">
    <property type="entry name" value="CYTC"/>
    <property type="match status" value="1"/>
</dbReference>
<dbReference type="InterPro" id="IPR055557">
    <property type="entry name" value="DUF7133"/>
</dbReference>
<dbReference type="SUPFAM" id="SSF50952">
    <property type="entry name" value="Soluble quinoprotein glucose dehydrogenase"/>
    <property type="match status" value="1"/>
</dbReference>
<dbReference type="InterPro" id="IPR013427">
    <property type="entry name" value="Haem-bd_dom_put"/>
</dbReference>
<evidence type="ECO:0000256" key="1">
    <source>
        <dbReference type="ARBA" id="ARBA00022617"/>
    </source>
</evidence>
<dbReference type="SUPFAM" id="SSF46626">
    <property type="entry name" value="Cytochrome c"/>
    <property type="match status" value="1"/>
</dbReference>
<evidence type="ECO:0000313" key="6">
    <source>
        <dbReference type="EMBL" id="PSR55469.1"/>
    </source>
</evidence>
<name>A0A2T2YIZ8_9BACT</name>
<keyword evidence="2 4" id="KW-0479">Metal-binding</keyword>
<evidence type="ECO:0000313" key="7">
    <source>
        <dbReference type="Proteomes" id="UP000240357"/>
    </source>
</evidence>
<comment type="caution">
    <text evidence="6">The sequence shown here is derived from an EMBL/GenBank/DDBJ whole genome shotgun (WGS) entry which is preliminary data.</text>
</comment>
<dbReference type="OrthoDB" id="9808161at2"/>
<dbReference type="PROSITE" id="PS51257">
    <property type="entry name" value="PROKAR_LIPOPROTEIN"/>
    <property type="match status" value="1"/>
</dbReference>
<feature type="domain" description="Cytochrome c" evidence="5">
    <location>
        <begin position="900"/>
        <end position="1033"/>
    </location>
</feature>
<dbReference type="GO" id="GO:0009055">
    <property type="term" value="F:electron transfer activity"/>
    <property type="evidence" value="ECO:0007669"/>
    <property type="project" value="InterPro"/>
</dbReference>
<evidence type="ECO:0000256" key="4">
    <source>
        <dbReference type="PROSITE-ProRule" id="PRU00433"/>
    </source>
</evidence>
<sequence>MNKNRKDLIFLIALVLLAQGCLKPGKTGKQLLTQSASEQTKTPMDTATDIYAEHVRTTAFKTPAEERLSFVLPPGFEATLFASEPDITKPINMAFDEKGRLWVTQSSEYPVAAGPGQGKDRISILEDTNHDGRADKIIEFANDLNIPIGIMPVKGGAIAYSIPNVYHFIDSDGDDKADKREVLLGKFGHKDTHGMVNNLIRGFDGWIHASHGYANTSKIAGKDQDSITMFSGNTFRFTPDGRRVEKTTDGRINPFGSAYDEMGYQYSADCHTLPIYQLIWGGDYTQWGKKERSMGFAPTMMDYDLNSTALAGLVYYTDTQFPEEYRNSFYSGDVVTCRISRNVMTFHGSTPKATRKEDFLVSRDPWFRPVDLKVGPDGALYIADFYNRIIGHYEVPINHPGRDRVSGRIWKITYKGNKENPVIDWSKVSLSKLVAALNHNVLATRMRATDELVDRYGVKALPALKKVVRRKRTSPEQLIQAIWALYRLHALPDKALFDAINHKDARVQVHALKVLANFKTLSEEQRTIALKSLVNSNPHVQRAAAELLSRHPSPQSYRRLITLVQAIPDYDTHLRYTVLMSLKNHLAQTDIMQRVATEKWNEKEADILAMVTADVHSAAAGQFLFQYFQTHAPTPERQLIYTQSIARNIPDAELNQVVRFLQSKNPHNLEQQYQLAKALNSGIEQRGAQENTLYQEWNIKLATTILQNAPTTWNKQVQAQQLYAADIAGKYKVSSLEPYLKNIVALRTADEETRGVAAGALINLAPAQNAPSIFKVLTSGEESMGMRQKFAQALGQSALPPVRALLGEGLRGAPYEVQETIASLLVKDKAGKSQLIKLIRQGYAPARLLKARTVEEALLANIEPKQHQDYEELTAGILPVSEERQKLIQERLATFSSKGKTVSMGNAVFTKNCSMCHQIDKKGGLIGPQLDGVGNWGKEALATKILDPNRNISEAFRTYTITLKNGKTVSGLYRRDEGQLLVLADRSGQEFTIAQQDIQEKTASPYTLMPDHFNSTIPKEEFDALLVYLLNNKK</sequence>
<dbReference type="PANTHER" id="PTHR33546:SF1">
    <property type="entry name" value="LARGE, MULTIFUNCTIONAL SECRETED PROTEIN"/>
    <property type="match status" value="1"/>
</dbReference>
<evidence type="ECO:0000256" key="3">
    <source>
        <dbReference type="ARBA" id="ARBA00023004"/>
    </source>
</evidence>
<keyword evidence="1 4" id="KW-0349">Heme</keyword>
<evidence type="ECO:0000256" key="2">
    <source>
        <dbReference type="ARBA" id="ARBA00022723"/>
    </source>
</evidence>
<dbReference type="NCBIfam" id="TIGR02604">
    <property type="entry name" value="Piru_Ver_Nterm"/>
    <property type="match status" value="1"/>
</dbReference>
<dbReference type="Pfam" id="PF23500">
    <property type="entry name" value="DUF7133"/>
    <property type="match status" value="1"/>
</dbReference>
<keyword evidence="3 4" id="KW-0408">Iron</keyword>
<dbReference type="NCBIfam" id="TIGR02603">
    <property type="entry name" value="CxxCH_TIGR02603"/>
    <property type="match status" value="1"/>
</dbReference>
<dbReference type="InterPro" id="IPR011042">
    <property type="entry name" value="6-blade_b-propeller_TolB-like"/>
</dbReference>
<dbReference type="EMBL" id="PYFT01000001">
    <property type="protein sequence ID" value="PSR55469.1"/>
    <property type="molecule type" value="Genomic_DNA"/>
</dbReference>
<dbReference type="InterPro" id="IPR009056">
    <property type="entry name" value="Cyt_c-like_dom"/>
</dbReference>
<dbReference type="InterPro" id="IPR011041">
    <property type="entry name" value="Quinoprot_gluc/sorb_DH_b-prop"/>
</dbReference>
<reference evidence="6 7" key="1">
    <citation type="submission" date="2018-03" db="EMBL/GenBank/DDBJ databases">
        <title>Adhaeribacter sp. HMF7605 Genome sequencing and assembly.</title>
        <authorList>
            <person name="Kang H."/>
            <person name="Kang J."/>
            <person name="Cha I."/>
            <person name="Kim H."/>
            <person name="Joh K."/>
        </authorList>
    </citation>
    <scope>NUCLEOTIDE SEQUENCE [LARGE SCALE GENOMIC DNA]</scope>
    <source>
        <strain evidence="6 7">HMF7605</strain>
    </source>
</reference>
<dbReference type="Gene3D" id="1.10.760.10">
    <property type="entry name" value="Cytochrome c-like domain"/>
    <property type="match status" value="1"/>
</dbReference>
<dbReference type="InterPro" id="IPR016024">
    <property type="entry name" value="ARM-type_fold"/>
</dbReference>
<gene>
    <name evidence="6" type="ORF">AHMF7605_19135</name>
</gene>
<dbReference type="AlphaFoldDB" id="A0A2T2YIZ8"/>
<dbReference type="RefSeq" id="WP_106931648.1">
    <property type="nucleotide sequence ID" value="NZ_PYFT01000001.1"/>
</dbReference>
<dbReference type="SUPFAM" id="SSF48371">
    <property type="entry name" value="ARM repeat"/>
    <property type="match status" value="1"/>
</dbReference>
<proteinExistence type="predicted"/>
<dbReference type="Proteomes" id="UP000240357">
    <property type="component" value="Unassembled WGS sequence"/>
</dbReference>
<dbReference type="InterPro" id="IPR013428">
    <property type="entry name" value="Membrane-bound_put_N"/>
</dbReference>
<dbReference type="Gene3D" id="1.25.10.10">
    <property type="entry name" value="Leucine-rich Repeat Variant"/>
    <property type="match status" value="1"/>
</dbReference>
<accession>A0A2T2YIZ8</accession>
<dbReference type="PANTHER" id="PTHR33546">
    <property type="entry name" value="LARGE, MULTIFUNCTIONAL SECRETED PROTEIN-RELATED"/>
    <property type="match status" value="1"/>
</dbReference>
<protein>
    <submittedName>
        <fullName evidence="6">Dehydrogenase</fullName>
    </submittedName>
</protein>
<dbReference type="Gene3D" id="2.120.10.30">
    <property type="entry name" value="TolB, C-terminal domain"/>
    <property type="match status" value="1"/>
</dbReference>
<dbReference type="Pfam" id="PF00034">
    <property type="entry name" value="Cytochrom_C"/>
    <property type="match status" value="1"/>
</dbReference>